<keyword evidence="1 3" id="KW-0547">Nucleotide-binding</keyword>
<keyword evidence="6" id="KW-1185">Reference proteome</keyword>
<accession>A0A1M4TRP5</accession>
<proteinExistence type="predicted"/>
<feature type="domain" description="ATP-cone" evidence="4">
    <location>
        <begin position="1"/>
        <end position="85"/>
    </location>
</feature>
<protein>
    <submittedName>
        <fullName evidence="5">ATP cone domain-containing protein</fullName>
    </submittedName>
</protein>
<dbReference type="EMBL" id="FQVG01000005">
    <property type="protein sequence ID" value="SHE47179.1"/>
    <property type="molecule type" value="Genomic_DNA"/>
</dbReference>
<dbReference type="InterPro" id="IPR005144">
    <property type="entry name" value="ATP-cone_dom"/>
</dbReference>
<name>A0A1M4TRP5_9CLOT</name>
<dbReference type="PROSITE" id="PS51161">
    <property type="entry name" value="ATP_CONE"/>
    <property type="match status" value="1"/>
</dbReference>
<evidence type="ECO:0000256" key="1">
    <source>
        <dbReference type="ARBA" id="ARBA00022741"/>
    </source>
</evidence>
<reference evidence="6" key="1">
    <citation type="submission" date="2016-11" db="EMBL/GenBank/DDBJ databases">
        <authorList>
            <person name="Varghese N."/>
            <person name="Submissions S."/>
        </authorList>
    </citation>
    <scope>NUCLEOTIDE SEQUENCE [LARGE SCALE GENOMIC DNA]</scope>
    <source>
        <strain evidence="6">DSM 10124</strain>
    </source>
</reference>
<dbReference type="AlphaFoldDB" id="A0A1M4TRP5"/>
<dbReference type="Pfam" id="PF03477">
    <property type="entry name" value="ATP-cone"/>
    <property type="match status" value="1"/>
</dbReference>
<organism evidence="5 6">
    <name type="scientific">Caloramator proteoclasticus DSM 10124</name>
    <dbReference type="NCBI Taxonomy" id="1121262"/>
    <lineage>
        <taxon>Bacteria</taxon>
        <taxon>Bacillati</taxon>
        <taxon>Bacillota</taxon>
        <taxon>Clostridia</taxon>
        <taxon>Eubacteriales</taxon>
        <taxon>Clostridiaceae</taxon>
        <taxon>Caloramator</taxon>
    </lineage>
</organism>
<evidence type="ECO:0000313" key="6">
    <source>
        <dbReference type="Proteomes" id="UP000184423"/>
    </source>
</evidence>
<dbReference type="RefSeq" id="WP_073247790.1">
    <property type="nucleotide sequence ID" value="NZ_FQVG01000005.1"/>
</dbReference>
<dbReference type="GO" id="GO:0005524">
    <property type="term" value="F:ATP binding"/>
    <property type="evidence" value="ECO:0007669"/>
    <property type="project" value="UniProtKB-UniRule"/>
</dbReference>
<sequence>MKVIKRDGSLQEFTIDKIIKSIRAASDDIGEPLNESDLHNIAKDIEGEIKGLGKEEVSFEIIRRMIADTLNREGFKDVAKAYVEY</sequence>
<dbReference type="Proteomes" id="UP000184423">
    <property type="component" value="Unassembled WGS sequence"/>
</dbReference>
<keyword evidence="2 3" id="KW-0067">ATP-binding</keyword>
<gene>
    <name evidence="5" type="ORF">SAMN02746091_00454</name>
</gene>
<evidence type="ECO:0000259" key="4">
    <source>
        <dbReference type="PROSITE" id="PS51161"/>
    </source>
</evidence>
<evidence type="ECO:0000256" key="2">
    <source>
        <dbReference type="ARBA" id="ARBA00022840"/>
    </source>
</evidence>
<evidence type="ECO:0000256" key="3">
    <source>
        <dbReference type="PROSITE-ProRule" id="PRU00492"/>
    </source>
</evidence>
<evidence type="ECO:0000313" key="5">
    <source>
        <dbReference type="EMBL" id="SHE47179.1"/>
    </source>
</evidence>